<dbReference type="RefSeq" id="WP_013505997.1">
    <property type="nucleotide sequence ID" value="NC_014836.1"/>
</dbReference>
<evidence type="ECO:0000256" key="1">
    <source>
        <dbReference type="ARBA" id="ARBA00004496"/>
    </source>
</evidence>
<dbReference type="InterPro" id="IPR008909">
    <property type="entry name" value="DALR_anticod-bd"/>
</dbReference>
<dbReference type="FunCoup" id="E6W680">
    <property type="interactions" value="489"/>
</dbReference>
<dbReference type="Pfam" id="PF02092">
    <property type="entry name" value="tRNA_synt_2f"/>
    <property type="match status" value="1"/>
</dbReference>
<sequence>MSTQDILLELGTEEIPAGFIDDLLLQMERFSAKWFGERNISFATARTMGTPRRLTLILEGVAVSGYATTQELLGPARNIAYDANGQLTRAGEGFLRSKGFAASDAYVKETSKGEYLAVMQRQEAVQTMAVLPQFFEELIRSLSCRKSMQWGSGTFRFARPLRHIAAFFGTQAVDFAMEGLRSGGTTYGHRFLGSREIALQGASSYQTQLEAQQVIVDISRRRAMIQEACDAVAKQHGGRVIGGESLVNLTSHLVEYPVAVVGDFDERFLRLPRELLIVTMREHQKYFALEDAGGRLLPHFITISNMPIDDTSSIKRGNERVLRARLSDAEFYYDEDLKTPLASRKAQLDKVVFQEQLGSIGQKVERIAGIADALAQAAGLSESQRADIATLALLSKCDLVSGMVYEFPELQGVMGKEYAAQEGYSETVSRGIMEHWFPRHAGDTLPSSMEAAMVSIADKMDTIAGCFGIGLLPSSSNDPYALRRQALGILHTLSHWKLSVSLDAVIHMALQRLAKVISRESRQVAEEIANFIIQRSKVFFTTTEGFDHDVVESVFSGRFSDVITVSRKLQALQSLKSRQDYRSVVETFRRAVNIIPEGFSGSVNAALFQHASEGELLGRLDAVLPQALDCVKKNDFDGVFGIALQLKPHVDKLFDNVMVMDKDVTVRNNRLALLQQVGQLFSGVADFSKLVVE</sequence>
<dbReference type="GO" id="GO:0004820">
    <property type="term" value="F:glycine-tRNA ligase activity"/>
    <property type="evidence" value="ECO:0007669"/>
    <property type="project" value="UniProtKB-UniRule"/>
</dbReference>
<dbReference type="InParanoid" id="E6W680"/>
<dbReference type="InterPro" id="IPR015944">
    <property type="entry name" value="Gly-tRNA-synth_bsu"/>
</dbReference>
<organism evidence="12 13">
    <name type="scientific">Desulfurispirillum indicum (strain ATCC BAA-1389 / DSM 22839 / S5)</name>
    <dbReference type="NCBI Taxonomy" id="653733"/>
    <lineage>
        <taxon>Bacteria</taxon>
        <taxon>Pseudomonadati</taxon>
        <taxon>Chrysiogenota</taxon>
        <taxon>Chrysiogenia</taxon>
        <taxon>Chrysiogenales</taxon>
        <taxon>Chrysiogenaceae</taxon>
        <taxon>Desulfurispirillum</taxon>
    </lineage>
</organism>
<keyword evidence="3 10" id="KW-0963">Cytoplasm</keyword>
<comment type="subcellular location">
    <subcellularLocation>
        <location evidence="1 10">Cytoplasm</location>
    </subcellularLocation>
</comment>
<dbReference type="OrthoDB" id="9775440at2"/>
<protein>
    <recommendedName>
        <fullName evidence="10">Glycine--tRNA ligase beta subunit</fullName>
        <ecNumber evidence="10">6.1.1.14</ecNumber>
    </recommendedName>
    <alternativeName>
        <fullName evidence="10">Glycyl-tRNA synthetase beta subunit</fullName>
        <shortName evidence="10">GlyRS</shortName>
    </alternativeName>
</protein>
<dbReference type="HOGENOM" id="CLU_007220_2_2_0"/>
<evidence type="ECO:0000313" key="12">
    <source>
        <dbReference type="EMBL" id="ADU66116.1"/>
    </source>
</evidence>
<dbReference type="PRINTS" id="PR01045">
    <property type="entry name" value="TRNASYNTHGB"/>
</dbReference>
<evidence type="ECO:0000256" key="4">
    <source>
        <dbReference type="ARBA" id="ARBA00022598"/>
    </source>
</evidence>
<evidence type="ECO:0000256" key="7">
    <source>
        <dbReference type="ARBA" id="ARBA00022917"/>
    </source>
</evidence>
<comment type="similarity">
    <text evidence="2 10">Belongs to the class-II aminoacyl-tRNA synthetase family.</text>
</comment>
<dbReference type="SUPFAM" id="SSF109604">
    <property type="entry name" value="HD-domain/PDEase-like"/>
    <property type="match status" value="1"/>
</dbReference>
<gene>
    <name evidence="10" type="primary">glyS</name>
    <name evidence="12" type="ordered locus">Selin_1381</name>
</gene>
<keyword evidence="4 10" id="KW-0436">Ligase</keyword>
<accession>E6W680</accession>
<name>E6W680_DESIS</name>
<dbReference type="EC" id="6.1.1.14" evidence="10"/>
<dbReference type="PROSITE" id="PS50861">
    <property type="entry name" value="AA_TRNA_LIGASE_II_GLYAB"/>
    <property type="match status" value="1"/>
</dbReference>
<dbReference type="NCBIfam" id="TIGR00211">
    <property type="entry name" value="glyS"/>
    <property type="match status" value="1"/>
</dbReference>
<keyword evidence="6 10" id="KW-0067">ATP-binding</keyword>
<dbReference type="Pfam" id="PF05746">
    <property type="entry name" value="DALR_1"/>
    <property type="match status" value="1"/>
</dbReference>
<evidence type="ECO:0000259" key="11">
    <source>
        <dbReference type="Pfam" id="PF05746"/>
    </source>
</evidence>
<evidence type="ECO:0000256" key="10">
    <source>
        <dbReference type="HAMAP-Rule" id="MF_00255"/>
    </source>
</evidence>
<keyword evidence="8 10" id="KW-0030">Aminoacyl-tRNA synthetase</keyword>
<dbReference type="GO" id="GO:0006426">
    <property type="term" value="P:glycyl-tRNA aminoacylation"/>
    <property type="evidence" value="ECO:0007669"/>
    <property type="project" value="UniProtKB-UniRule"/>
</dbReference>
<evidence type="ECO:0000313" key="13">
    <source>
        <dbReference type="Proteomes" id="UP000002572"/>
    </source>
</evidence>
<reference evidence="12 13" key="1">
    <citation type="submission" date="2010-12" db="EMBL/GenBank/DDBJ databases">
        <title>Complete sequence of Desulfurispirillum indicum S5.</title>
        <authorList>
            <consortium name="US DOE Joint Genome Institute"/>
            <person name="Lucas S."/>
            <person name="Copeland A."/>
            <person name="Lapidus A."/>
            <person name="Cheng J.-F."/>
            <person name="Goodwin L."/>
            <person name="Pitluck S."/>
            <person name="Chertkov O."/>
            <person name="Held B."/>
            <person name="Detter J.C."/>
            <person name="Han C."/>
            <person name="Tapia R."/>
            <person name="Land M."/>
            <person name="Hauser L."/>
            <person name="Kyrpides N."/>
            <person name="Ivanova N."/>
            <person name="Mikhailova N."/>
            <person name="Haggblom M."/>
            <person name="Rauschenbach I."/>
            <person name="Bini E."/>
            <person name="Woyke T."/>
        </authorList>
    </citation>
    <scope>NUCLEOTIDE SEQUENCE [LARGE SCALE GENOMIC DNA]</scope>
    <source>
        <strain evidence="13">ATCC BAA-1389 / DSM 22839 / S5</strain>
    </source>
</reference>
<dbReference type="GO" id="GO:0005829">
    <property type="term" value="C:cytosol"/>
    <property type="evidence" value="ECO:0007669"/>
    <property type="project" value="TreeGrafter"/>
</dbReference>
<dbReference type="EMBL" id="CP002432">
    <property type="protein sequence ID" value="ADU66116.1"/>
    <property type="molecule type" value="Genomic_DNA"/>
</dbReference>
<evidence type="ECO:0000256" key="6">
    <source>
        <dbReference type="ARBA" id="ARBA00022840"/>
    </source>
</evidence>
<keyword evidence="13" id="KW-1185">Reference proteome</keyword>
<keyword evidence="7 10" id="KW-0648">Protein biosynthesis</keyword>
<dbReference type="PANTHER" id="PTHR30075">
    <property type="entry name" value="GLYCYL-TRNA SYNTHETASE"/>
    <property type="match status" value="1"/>
</dbReference>
<comment type="catalytic activity">
    <reaction evidence="9 10">
        <text>tRNA(Gly) + glycine + ATP = glycyl-tRNA(Gly) + AMP + diphosphate</text>
        <dbReference type="Rhea" id="RHEA:16013"/>
        <dbReference type="Rhea" id="RHEA-COMP:9664"/>
        <dbReference type="Rhea" id="RHEA-COMP:9683"/>
        <dbReference type="ChEBI" id="CHEBI:30616"/>
        <dbReference type="ChEBI" id="CHEBI:33019"/>
        <dbReference type="ChEBI" id="CHEBI:57305"/>
        <dbReference type="ChEBI" id="CHEBI:78442"/>
        <dbReference type="ChEBI" id="CHEBI:78522"/>
        <dbReference type="ChEBI" id="CHEBI:456215"/>
        <dbReference type="EC" id="6.1.1.14"/>
    </reaction>
</comment>
<evidence type="ECO:0000256" key="3">
    <source>
        <dbReference type="ARBA" id="ARBA00022490"/>
    </source>
</evidence>
<proteinExistence type="inferred from homology"/>
<evidence type="ECO:0000256" key="8">
    <source>
        <dbReference type="ARBA" id="ARBA00023146"/>
    </source>
</evidence>
<dbReference type="STRING" id="653733.Selin_1381"/>
<dbReference type="PANTHER" id="PTHR30075:SF2">
    <property type="entry name" value="GLYCINE--TRNA LIGASE, CHLOROPLASTIC_MITOCHONDRIAL 2"/>
    <property type="match status" value="1"/>
</dbReference>
<keyword evidence="5 10" id="KW-0547">Nucleotide-binding</keyword>
<dbReference type="HAMAP" id="MF_00255">
    <property type="entry name" value="Gly_tRNA_synth_beta"/>
    <property type="match status" value="1"/>
</dbReference>
<dbReference type="AlphaFoldDB" id="E6W680"/>
<dbReference type="GO" id="GO:0006420">
    <property type="term" value="P:arginyl-tRNA aminoacylation"/>
    <property type="evidence" value="ECO:0007669"/>
    <property type="project" value="InterPro"/>
</dbReference>
<evidence type="ECO:0000256" key="5">
    <source>
        <dbReference type="ARBA" id="ARBA00022741"/>
    </source>
</evidence>
<dbReference type="eggNOG" id="COG0751">
    <property type="taxonomic scope" value="Bacteria"/>
</dbReference>
<evidence type="ECO:0000256" key="2">
    <source>
        <dbReference type="ARBA" id="ARBA00008226"/>
    </source>
</evidence>
<dbReference type="InterPro" id="IPR006194">
    <property type="entry name" value="Gly-tRNA-synth_heterodimer"/>
</dbReference>
<dbReference type="KEGG" id="din:Selin_1381"/>
<dbReference type="GO" id="GO:0004814">
    <property type="term" value="F:arginine-tRNA ligase activity"/>
    <property type="evidence" value="ECO:0007669"/>
    <property type="project" value="InterPro"/>
</dbReference>
<comment type="subunit">
    <text evidence="10">Tetramer of two alpha and two beta subunits.</text>
</comment>
<evidence type="ECO:0000256" key="9">
    <source>
        <dbReference type="ARBA" id="ARBA00047937"/>
    </source>
</evidence>
<dbReference type="GO" id="GO:0005524">
    <property type="term" value="F:ATP binding"/>
    <property type="evidence" value="ECO:0007669"/>
    <property type="project" value="UniProtKB-UniRule"/>
</dbReference>
<dbReference type="Proteomes" id="UP000002572">
    <property type="component" value="Chromosome"/>
</dbReference>
<feature type="domain" description="DALR anticodon binding" evidence="11">
    <location>
        <begin position="603"/>
        <end position="681"/>
    </location>
</feature>